<dbReference type="EMBL" id="LT594634">
    <property type="protein sequence ID" value="SCP02562.1"/>
    <property type="molecule type" value="Genomic_DNA"/>
</dbReference>
<feature type="transmembrane region" description="Helical" evidence="11">
    <location>
        <begin position="101"/>
        <end position="124"/>
    </location>
</feature>
<dbReference type="PANTHER" id="PTHR12886:SF0">
    <property type="entry name" value="GPI MANNOSYLTRANSFERASE 1"/>
    <property type="match status" value="1"/>
</dbReference>
<keyword evidence="9 11" id="KW-1133">Transmembrane helix</keyword>
<comment type="pathway">
    <text evidence="2 11">Glycolipid biosynthesis; glycosylphosphatidylinositol-anchor biosynthesis.</text>
</comment>
<evidence type="ECO:0000313" key="13">
    <source>
        <dbReference type="Proteomes" id="UP000219813"/>
    </source>
</evidence>
<evidence type="ECO:0000313" key="12">
    <source>
        <dbReference type="EMBL" id="SCP02562.1"/>
    </source>
</evidence>
<feature type="transmembrane region" description="Helical" evidence="11">
    <location>
        <begin position="160"/>
        <end position="176"/>
    </location>
</feature>
<organism evidence="12 13">
    <name type="scientific">Plasmodium malariae</name>
    <dbReference type="NCBI Taxonomy" id="5858"/>
    <lineage>
        <taxon>Eukaryota</taxon>
        <taxon>Sar</taxon>
        <taxon>Alveolata</taxon>
        <taxon>Apicomplexa</taxon>
        <taxon>Aconoidasida</taxon>
        <taxon>Haemosporida</taxon>
        <taxon>Plasmodiidae</taxon>
        <taxon>Plasmodium</taxon>
        <taxon>Plasmodium (Plasmodium)</taxon>
    </lineage>
</organism>
<keyword evidence="7 11" id="KW-0812">Transmembrane</keyword>
<evidence type="ECO:0000256" key="1">
    <source>
        <dbReference type="ARBA" id="ARBA00004477"/>
    </source>
</evidence>
<feature type="transmembrane region" description="Helical" evidence="11">
    <location>
        <begin position="136"/>
        <end position="154"/>
    </location>
</feature>
<evidence type="ECO:0000256" key="2">
    <source>
        <dbReference type="ARBA" id="ARBA00004687"/>
    </source>
</evidence>
<keyword evidence="8 11" id="KW-0256">Endoplasmic reticulum</keyword>
<evidence type="ECO:0000256" key="9">
    <source>
        <dbReference type="ARBA" id="ARBA00022989"/>
    </source>
</evidence>
<dbReference type="PANTHER" id="PTHR12886">
    <property type="entry name" value="PIG-M MANNOSYLTRANSFERASE"/>
    <property type="match status" value="1"/>
</dbReference>
<dbReference type="AlphaFoldDB" id="A0A1D3TCI8"/>
<name>A0A1D3TCI8_PLAMA</name>
<dbReference type="GO" id="GO:1990529">
    <property type="term" value="C:glycosylphosphatidylinositol-mannosyltransferase I complex"/>
    <property type="evidence" value="ECO:0007669"/>
    <property type="project" value="TreeGrafter"/>
</dbReference>
<proteinExistence type="inferred from homology"/>
<dbReference type="RefSeq" id="XP_028863595.1">
    <property type="nucleotide sequence ID" value="XM_029007180.1"/>
</dbReference>
<gene>
    <name evidence="12" type="primary">PmUG01_13020900</name>
    <name evidence="12" type="ORF">PMUG01_13020900</name>
</gene>
<dbReference type="Proteomes" id="UP000219813">
    <property type="component" value="Chromosome 13"/>
</dbReference>
<feature type="transmembrane region" description="Helical" evidence="11">
    <location>
        <begin position="244"/>
        <end position="262"/>
    </location>
</feature>
<evidence type="ECO:0000256" key="3">
    <source>
        <dbReference type="ARBA" id="ARBA00011071"/>
    </source>
</evidence>
<dbReference type="Pfam" id="PF05007">
    <property type="entry name" value="Mannosyl_trans"/>
    <property type="match status" value="2"/>
</dbReference>
<dbReference type="InterPro" id="IPR007704">
    <property type="entry name" value="PIG-M"/>
</dbReference>
<dbReference type="OrthoDB" id="1741594at2759"/>
<dbReference type="GeneID" id="39870920"/>
<reference evidence="12 13" key="1">
    <citation type="submission" date="2016-06" db="EMBL/GenBank/DDBJ databases">
        <authorList>
            <consortium name="Pathogen Informatics"/>
        </authorList>
    </citation>
    <scope>NUCLEOTIDE SEQUENCE [LARGE SCALE GENOMIC DNA]</scope>
</reference>
<dbReference type="GO" id="GO:0005789">
    <property type="term" value="C:endoplasmic reticulum membrane"/>
    <property type="evidence" value="ECO:0007669"/>
    <property type="project" value="UniProtKB-SubCell"/>
</dbReference>
<keyword evidence="6 11" id="KW-0808">Transferase</keyword>
<evidence type="ECO:0000256" key="10">
    <source>
        <dbReference type="ARBA" id="ARBA00023136"/>
    </source>
</evidence>
<keyword evidence="10 11" id="KW-0472">Membrane</keyword>
<accession>A0A1D3TCI8</accession>
<dbReference type="GO" id="GO:0006506">
    <property type="term" value="P:GPI anchor biosynthetic process"/>
    <property type="evidence" value="ECO:0007669"/>
    <property type="project" value="UniProtKB-UniPathway"/>
</dbReference>
<evidence type="ECO:0000256" key="7">
    <source>
        <dbReference type="ARBA" id="ARBA00022692"/>
    </source>
</evidence>
<keyword evidence="5 11" id="KW-0328">Glycosyltransferase</keyword>
<dbReference type="OMA" id="LINCWIL"/>
<evidence type="ECO:0000256" key="5">
    <source>
        <dbReference type="ARBA" id="ARBA00022676"/>
    </source>
</evidence>
<comment type="function">
    <text evidence="11">Catalytic subunit of the glycosylphosphatidylinositol-mannosyltransferase I complex which catalyzes the transfer of the first mannose, via an alpha-1,4 bond from a dolichol-phosphate-mannose (Dol-P-Man) to the glucosaminyl acyl phosphatidylinositol (GlcN-(acyl)PI) intermediate to generate alpha-D-Man-(1-&gt;4)-alpha-D-GlcN-(1-&gt;6)-(1-radyl,2-acyl-sn-glycero-3-phospho)-2-acyl-inositol and participates in the sixth step of the glycosylphosphatidylinositol-anchor biosynthesis.</text>
</comment>
<evidence type="ECO:0000256" key="8">
    <source>
        <dbReference type="ARBA" id="ARBA00022824"/>
    </source>
</evidence>
<feature type="transmembrane region" description="Helical" evidence="11">
    <location>
        <begin position="348"/>
        <end position="369"/>
    </location>
</feature>
<dbReference type="EC" id="2.4.1.-" evidence="11"/>
<evidence type="ECO:0000256" key="11">
    <source>
        <dbReference type="RuleBase" id="RU365064"/>
    </source>
</evidence>
<dbReference type="VEuPathDB" id="PlasmoDB:PmUG01_13020900"/>
<protein>
    <recommendedName>
        <fullName evidence="11">GPI mannosyltransferase 1</fullName>
        <ecNumber evidence="11">2.4.1.-</ecNumber>
    </recommendedName>
    <alternativeName>
        <fullName evidence="11">GPI mannosyltransferase I</fullName>
    </alternativeName>
</protein>
<sequence length="379" mass="45083">MASDRLQEQLLNGQINNDNSCKYINNTTVFTRLIYILGILIRLVIYYYGLWQDNNLDVKFTDIDYYVFSDAARYVLNNKSPYNRYTYRYTPLLAYLMLPNIFIHFSFGKILFSSIDLLVSIIIIKIIKIKYPECKNYIFYVYLWILNPLVIIISLRGNSDSIPCLFVLLTILCIYQKKICLSAIFYGLAVNFKIYPIIYSLPLIYGRKFLYESFIYHLVRRDHRHNFSLFFYIMYLSIEKSSKIIPLIIFVPQVILVGLFGFKYAKVNLELSMFLQTIAFIAMNKVCTSQYFIWCLPFMPIVLCSITLNRRNLALIMCAVLFFVLSKSYWLLWAYYLEFKGYNSFLKLFYSSILFVISEMTICWVFMYMHYKEEKTKTS</sequence>
<evidence type="ECO:0000256" key="6">
    <source>
        <dbReference type="ARBA" id="ARBA00022679"/>
    </source>
</evidence>
<keyword evidence="4 11" id="KW-0337">GPI-anchor biosynthesis</keyword>
<comment type="subcellular location">
    <subcellularLocation>
        <location evidence="1 11">Endoplasmic reticulum membrane</location>
        <topology evidence="1 11">Multi-pass membrane protein</topology>
    </subcellularLocation>
</comment>
<keyword evidence="13" id="KW-1185">Reference proteome</keyword>
<dbReference type="GO" id="GO:0004376">
    <property type="term" value="F:GPI mannosyltransferase activity"/>
    <property type="evidence" value="ECO:0007669"/>
    <property type="project" value="InterPro"/>
</dbReference>
<evidence type="ECO:0000256" key="4">
    <source>
        <dbReference type="ARBA" id="ARBA00022502"/>
    </source>
</evidence>
<dbReference type="UniPathway" id="UPA00196"/>
<feature type="transmembrane region" description="Helical" evidence="11">
    <location>
        <begin position="29"/>
        <end position="49"/>
    </location>
</feature>
<feature type="transmembrane region" description="Helical" evidence="11">
    <location>
        <begin position="315"/>
        <end position="336"/>
    </location>
</feature>
<dbReference type="GO" id="GO:0051751">
    <property type="term" value="F:alpha-1,4-mannosyltransferase activity"/>
    <property type="evidence" value="ECO:0007669"/>
    <property type="project" value="InterPro"/>
</dbReference>
<dbReference type="KEGG" id="pmal:PMUG01_13020900"/>
<comment type="similarity">
    <text evidence="3 11">Belongs to the PIGM family.</text>
</comment>